<evidence type="ECO:0000313" key="1">
    <source>
        <dbReference type="EMBL" id="CAG11494.1"/>
    </source>
</evidence>
<dbReference type="AlphaFoldDB" id="Q4RJD8"/>
<accession>Q4RJD8</accession>
<comment type="caution">
    <text evidence="1">The sequence shown here is derived from an EMBL/GenBank/DDBJ whole genome shotgun (WGS) entry which is preliminary data.</text>
</comment>
<dbReference type="KEGG" id="tng:GSTEN00033470G001"/>
<sequence length="128" mass="14058">MASSTERATVELAAVDEETWDRLKALDTLPPSGRSAHVTGEAQNSCRRFEEQQRGSPAVFRMCIGQSMTIPAYCPDAVSVFTLPRVRCAPVMVLVGSAAFVSLVTRIQWIRHTSDFPPFSPQSCKSLL</sequence>
<protein>
    <submittedName>
        <fullName evidence="1">(spotted green pufferfish) hypothetical protein</fullName>
    </submittedName>
</protein>
<name>Q4RJD8_TETNG</name>
<proteinExistence type="predicted"/>
<dbReference type="EMBL" id="CAAE01015038">
    <property type="protein sequence ID" value="CAG11494.1"/>
    <property type="molecule type" value="Genomic_DNA"/>
</dbReference>
<reference evidence="1" key="1">
    <citation type="journal article" date="2004" name="Nature">
        <title>Genome duplication in the teleost fish Tetraodon nigroviridis reveals the early vertebrate proto-karyotype.</title>
        <authorList>
            <person name="Jaillon O."/>
            <person name="Aury J.-M."/>
            <person name="Brunet F."/>
            <person name="Petit J.-L."/>
            <person name="Stange-Thomann N."/>
            <person name="Mauceli E."/>
            <person name="Bouneau L."/>
            <person name="Fischer C."/>
            <person name="Ozouf-Costaz C."/>
            <person name="Bernot A."/>
            <person name="Nicaud S."/>
            <person name="Jaffe D."/>
            <person name="Fisher S."/>
            <person name="Lutfalla G."/>
            <person name="Dossat C."/>
            <person name="Segurens B."/>
            <person name="Dasilva C."/>
            <person name="Salanoubat M."/>
            <person name="Levy M."/>
            <person name="Boudet N."/>
            <person name="Castellano S."/>
            <person name="Anthouard V."/>
            <person name="Jubin C."/>
            <person name="Castelli V."/>
            <person name="Katinka M."/>
            <person name="Vacherie B."/>
            <person name="Biemont C."/>
            <person name="Skalli Z."/>
            <person name="Cattolico L."/>
            <person name="Poulain J."/>
            <person name="De Berardinis V."/>
            <person name="Cruaud C."/>
            <person name="Duprat S."/>
            <person name="Brottier P."/>
            <person name="Coutanceau J.-P."/>
            <person name="Gouzy J."/>
            <person name="Parra G."/>
            <person name="Lardier G."/>
            <person name="Chapple C."/>
            <person name="McKernan K.J."/>
            <person name="McEwan P."/>
            <person name="Bosak S."/>
            <person name="Kellis M."/>
            <person name="Volff J.-N."/>
            <person name="Guigo R."/>
            <person name="Zody M.C."/>
            <person name="Mesirov J."/>
            <person name="Lindblad-Toh K."/>
            <person name="Birren B."/>
            <person name="Nusbaum C."/>
            <person name="Kahn D."/>
            <person name="Robinson-Rechavi M."/>
            <person name="Laudet V."/>
            <person name="Schachter V."/>
            <person name="Quetier F."/>
            <person name="Saurin W."/>
            <person name="Scarpelli C."/>
            <person name="Wincker P."/>
            <person name="Lander E.S."/>
            <person name="Weissenbach J."/>
            <person name="Roest Crollius H."/>
        </authorList>
    </citation>
    <scope>NUCLEOTIDE SEQUENCE [LARGE SCALE GENOMIC DNA]</scope>
</reference>
<gene>
    <name evidence="1" type="ORF">GSTENG00033470001</name>
</gene>
<organism evidence="1">
    <name type="scientific">Tetraodon nigroviridis</name>
    <name type="common">Spotted green pufferfish</name>
    <name type="synonym">Chelonodon nigroviridis</name>
    <dbReference type="NCBI Taxonomy" id="99883"/>
    <lineage>
        <taxon>Eukaryota</taxon>
        <taxon>Metazoa</taxon>
        <taxon>Chordata</taxon>
        <taxon>Craniata</taxon>
        <taxon>Vertebrata</taxon>
        <taxon>Euteleostomi</taxon>
        <taxon>Actinopterygii</taxon>
        <taxon>Neopterygii</taxon>
        <taxon>Teleostei</taxon>
        <taxon>Neoteleostei</taxon>
        <taxon>Acanthomorphata</taxon>
        <taxon>Eupercaria</taxon>
        <taxon>Tetraodontiformes</taxon>
        <taxon>Tetradontoidea</taxon>
        <taxon>Tetraodontidae</taxon>
        <taxon>Tetraodon</taxon>
    </lineage>
</organism>
<reference evidence="1" key="2">
    <citation type="submission" date="2004-02" db="EMBL/GenBank/DDBJ databases">
        <authorList>
            <consortium name="Genoscope"/>
            <consortium name="Whitehead Institute Centre for Genome Research"/>
        </authorList>
    </citation>
    <scope>NUCLEOTIDE SEQUENCE</scope>
</reference>